<dbReference type="PANTHER" id="PTHR30419">
    <property type="entry name" value="HTH-TYPE TRANSCRIPTIONAL REGULATOR YBHD"/>
    <property type="match status" value="1"/>
</dbReference>
<dbReference type="InterPro" id="IPR005119">
    <property type="entry name" value="LysR_subst-bd"/>
</dbReference>
<evidence type="ECO:0000313" key="6">
    <source>
        <dbReference type="EMBL" id="RDB36598.1"/>
    </source>
</evidence>
<dbReference type="Pfam" id="PF03466">
    <property type="entry name" value="LysR_substrate"/>
    <property type="match status" value="1"/>
</dbReference>
<sequence length="311" mass="34713">MVQELQDIYRLQAFVTVVQEGSLSLAVNKLHITQPALSARLKLLEESLGCSLLKRTARGVRLTTMGKLVYSISVDILKRMQQLQTTVRNHLELREGFVHLGGGATAVAGVFPDAISEFRKKYPQIQFTLHEKDSSTVIESLHDGSVDIGLITRNPFVPPSEDPIVGLKIHSEILDNLEVIAAPENPLVQMSASLEKQGKSLLPIHINRQPMILFENGSAIHDIIEMEFRKLGIRFRTVMTLRSAQSMIKMVEKNIGLSIVSAHSLRNEKNIHVLKVQGLKMQRSILICSAIERDLTPAAAEFINVLQKIYN</sequence>
<dbReference type="PRINTS" id="PR00039">
    <property type="entry name" value="HTHLYSR"/>
</dbReference>
<dbReference type="GO" id="GO:0003677">
    <property type="term" value="F:DNA binding"/>
    <property type="evidence" value="ECO:0007669"/>
    <property type="project" value="UniProtKB-KW"/>
</dbReference>
<evidence type="ECO:0000259" key="5">
    <source>
        <dbReference type="PROSITE" id="PS50931"/>
    </source>
</evidence>
<comment type="caution">
    <text evidence="6">The sequence shown here is derived from an EMBL/GenBank/DDBJ whole genome shotgun (WGS) entry which is preliminary data.</text>
</comment>
<dbReference type="FunFam" id="1.10.10.10:FF:000001">
    <property type="entry name" value="LysR family transcriptional regulator"/>
    <property type="match status" value="1"/>
</dbReference>
<dbReference type="InterPro" id="IPR036388">
    <property type="entry name" value="WH-like_DNA-bd_sf"/>
</dbReference>
<dbReference type="GO" id="GO:0005829">
    <property type="term" value="C:cytosol"/>
    <property type="evidence" value="ECO:0007669"/>
    <property type="project" value="TreeGrafter"/>
</dbReference>
<accession>A0A369KS72</accession>
<dbReference type="InterPro" id="IPR036390">
    <property type="entry name" value="WH_DNA-bd_sf"/>
</dbReference>
<dbReference type="Gene3D" id="1.10.10.10">
    <property type="entry name" value="Winged helix-like DNA-binding domain superfamily/Winged helix DNA-binding domain"/>
    <property type="match status" value="1"/>
</dbReference>
<evidence type="ECO:0000256" key="4">
    <source>
        <dbReference type="ARBA" id="ARBA00023163"/>
    </source>
</evidence>
<reference evidence="6" key="1">
    <citation type="submission" date="2018-04" db="EMBL/GenBank/DDBJ databases">
        <title>Draft genome sequence of the Candidatus Spirobacillus cienkowskii, a pathogen of freshwater Daphnia species, reconstructed from hemolymph metagenomic reads.</title>
        <authorList>
            <person name="Bresciani L."/>
            <person name="Lemos L.N."/>
            <person name="Wale N."/>
            <person name="Lin J.Y."/>
            <person name="Fernandes G.R."/>
            <person name="Duffy M.A."/>
            <person name="Rodrigues J.M."/>
        </authorList>
    </citation>
    <scope>NUCLEOTIDE SEQUENCE [LARGE SCALE GENOMIC DNA]</scope>
    <source>
        <strain evidence="6">Binning01</strain>
    </source>
</reference>
<keyword evidence="4" id="KW-0804">Transcription</keyword>
<dbReference type="Proteomes" id="UP000253934">
    <property type="component" value="Unassembled WGS sequence"/>
</dbReference>
<dbReference type="PROSITE" id="PS50931">
    <property type="entry name" value="HTH_LYSR"/>
    <property type="match status" value="1"/>
</dbReference>
<protein>
    <submittedName>
        <fullName evidence="6">LysR family transcriptional regulator</fullName>
    </submittedName>
</protein>
<evidence type="ECO:0000256" key="1">
    <source>
        <dbReference type="ARBA" id="ARBA00009437"/>
    </source>
</evidence>
<dbReference type="CDD" id="cd05466">
    <property type="entry name" value="PBP2_LTTR_substrate"/>
    <property type="match status" value="1"/>
</dbReference>
<feature type="domain" description="HTH lysR-type" evidence="5">
    <location>
        <begin position="6"/>
        <end position="63"/>
    </location>
</feature>
<dbReference type="GO" id="GO:0003700">
    <property type="term" value="F:DNA-binding transcription factor activity"/>
    <property type="evidence" value="ECO:0007669"/>
    <property type="project" value="InterPro"/>
</dbReference>
<dbReference type="SUPFAM" id="SSF46785">
    <property type="entry name" value="Winged helix' DNA-binding domain"/>
    <property type="match status" value="1"/>
</dbReference>
<keyword evidence="7" id="KW-1185">Reference proteome</keyword>
<dbReference type="Pfam" id="PF00126">
    <property type="entry name" value="HTH_1"/>
    <property type="match status" value="1"/>
</dbReference>
<evidence type="ECO:0000256" key="3">
    <source>
        <dbReference type="ARBA" id="ARBA00023125"/>
    </source>
</evidence>
<dbReference type="RefSeq" id="WP_338637553.1">
    <property type="nucleotide sequence ID" value="NZ_CP146516.1"/>
</dbReference>
<comment type="similarity">
    <text evidence="1">Belongs to the LysR transcriptional regulatory family.</text>
</comment>
<dbReference type="EMBL" id="QOVW01000058">
    <property type="protein sequence ID" value="RDB36598.1"/>
    <property type="molecule type" value="Genomic_DNA"/>
</dbReference>
<dbReference type="SUPFAM" id="SSF53850">
    <property type="entry name" value="Periplasmic binding protein-like II"/>
    <property type="match status" value="1"/>
</dbReference>
<dbReference type="InterPro" id="IPR000847">
    <property type="entry name" value="LysR_HTH_N"/>
</dbReference>
<dbReference type="Gene3D" id="3.40.190.290">
    <property type="match status" value="1"/>
</dbReference>
<keyword evidence="2" id="KW-0805">Transcription regulation</keyword>
<gene>
    <name evidence="6" type="ORF">DCC88_04010</name>
</gene>
<name>A0A369KS72_9BACT</name>
<keyword evidence="3" id="KW-0238">DNA-binding</keyword>
<evidence type="ECO:0000313" key="7">
    <source>
        <dbReference type="Proteomes" id="UP000253934"/>
    </source>
</evidence>
<organism evidence="6 7">
    <name type="scientific">Spirobacillus cienkowskii</name>
    <dbReference type="NCBI Taxonomy" id="495820"/>
    <lineage>
        <taxon>Bacteria</taxon>
        <taxon>Pseudomonadati</taxon>
        <taxon>Bdellovibrionota</taxon>
        <taxon>Oligoflexia</taxon>
        <taxon>Silvanigrellales</taxon>
        <taxon>Spirobacillus</taxon>
    </lineage>
</organism>
<proteinExistence type="inferred from homology"/>
<dbReference type="AlphaFoldDB" id="A0A369KS72"/>
<evidence type="ECO:0000256" key="2">
    <source>
        <dbReference type="ARBA" id="ARBA00023015"/>
    </source>
</evidence>
<dbReference type="InterPro" id="IPR050950">
    <property type="entry name" value="HTH-type_LysR_regulators"/>
</dbReference>